<dbReference type="PANTHER" id="PTHR43265:SF1">
    <property type="entry name" value="ESTERASE ESTD"/>
    <property type="match status" value="1"/>
</dbReference>
<feature type="domain" description="Xaa-Pro dipeptidyl-peptidase-like" evidence="3">
    <location>
        <begin position="156"/>
        <end position="403"/>
    </location>
</feature>
<feature type="compositionally biased region" description="Low complexity" evidence="1">
    <location>
        <begin position="470"/>
        <end position="488"/>
    </location>
</feature>
<gene>
    <name evidence="4" type="ORF">HHL22_11320</name>
</gene>
<evidence type="ECO:0000259" key="3">
    <source>
        <dbReference type="Pfam" id="PF02129"/>
    </source>
</evidence>
<keyword evidence="4" id="KW-0378">Hydrolase</keyword>
<dbReference type="Pfam" id="PF02129">
    <property type="entry name" value="Peptidase_S15"/>
    <property type="match status" value="1"/>
</dbReference>
<dbReference type="AlphaFoldDB" id="A0A7Y0AEW1"/>
<keyword evidence="2" id="KW-0732">Signal</keyword>
<accession>A0A7Y0AEW1</accession>
<protein>
    <submittedName>
        <fullName evidence="4">Alpha/beta hydrolase</fullName>
    </submittedName>
</protein>
<feature type="chain" id="PRO_5030922612" evidence="2">
    <location>
        <begin position="24"/>
        <end position="504"/>
    </location>
</feature>
<dbReference type="PANTHER" id="PTHR43265">
    <property type="entry name" value="ESTERASE ESTD"/>
    <property type="match status" value="1"/>
</dbReference>
<proteinExistence type="predicted"/>
<evidence type="ECO:0000256" key="2">
    <source>
        <dbReference type="SAM" id="SignalP"/>
    </source>
</evidence>
<reference evidence="4 5" key="1">
    <citation type="submission" date="2020-04" db="EMBL/GenBank/DDBJ databases">
        <title>Hymenobacter polaris sp. nov., isolated from Arctic soil.</title>
        <authorList>
            <person name="Dahal R.H."/>
        </authorList>
    </citation>
    <scope>NUCLEOTIDE SEQUENCE [LARGE SCALE GENOMIC DNA]</scope>
    <source>
        <strain evidence="4 5">RP-2-7</strain>
    </source>
</reference>
<evidence type="ECO:0000256" key="1">
    <source>
        <dbReference type="SAM" id="MobiDB-lite"/>
    </source>
</evidence>
<name>A0A7Y0AEW1_9BACT</name>
<dbReference type="GO" id="GO:0052689">
    <property type="term" value="F:carboxylic ester hydrolase activity"/>
    <property type="evidence" value="ECO:0007669"/>
    <property type="project" value="TreeGrafter"/>
</dbReference>
<dbReference type="RefSeq" id="WP_169531347.1">
    <property type="nucleotide sequence ID" value="NZ_JABBGH010000002.1"/>
</dbReference>
<evidence type="ECO:0000313" key="5">
    <source>
        <dbReference type="Proteomes" id="UP000559626"/>
    </source>
</evidence>
<comment type="caution">
    <text evidence="4">The sequence shown here is derived from an EMBL/GenBank/DDBJ whole genome shotgun (WGS) entry which is preliminary data.</text>
</comment>
<organism evidence="4 5">
    <name type="scientific">Hymenobacter polaris</name>
    <dbReference type="NCBI Taxonomy" id="2682546"/>
    <lineage>
        <taxon>Bacteria</taxon>
        <taxon>Pseudomonadati</taxon>
        <taxon>Bacteroidota</taxon>
        <taxon>Cytophagia</taxon>
        <taxon>Cytophagales</taxon>
        <taxon>Hymenobacteraceae</taxon>
        <taxon>Hymenobacter</taxon>
    </lineage>
</organism>
<dbReference type="Proteomes" id="UP000559626">
    <property type="component" value="Unassembled WGS sequence"/>
</dbReference>
<keyword evidence="5" id="KW-1185">Reference proteome</keyword>
<dbReference type="EMBL" id="JABBGH010000002">
    <property type="protein sequence ID" value="NML65795.1"/>
    <property type="molecule type" value="Genomic_DNA"/>
</dbReference>
<feature type="region of interest" description="Disordered" evidence="1">
    <location>
        <begin position="466"/>
        <end position="504"/>
    </location>
</feature>
<dbReference type="InterPro" id="IPR000383">
    <property type="entry name" value="Xaa-Pro-like_dom"/>
</dbReference>
<dbReference type="SUPFAM" id="SSF53474">
    <property type="entry name" value="alpha/beta-Hydrolases"/>
    <property type="match status" value="1"/>
</dbReference>
<sequence>MWKLYFLLIASLLFNARSSSAQAPDALRLNGQWQGPLKVPGGALSLSITIVPLSNGTYYGALDVPQQRIARMPIEVTLKDDNITLGIEQAGSRFVGKVLAGGARLEGTWQQPGLSAPLVLEKSAAPAAAQAARQMRLTPPYRESDVTFFNSEGKFKLAGTLTVPAGEGPFPAVVLLSDSGPQDRDADLQGYHLFGILADYLTRRGIAVLRFDDRGVGKSGGDYQRATTADLVTDAQAAMGFLRSRPLIAANQIGLLGHGEGANVALLAAADPGTEPAFVVSLAGYGQPGREVLRRQQGEIMRLIGADGSQVKAAQQLYDRIIDAVRQTPNQAAARTKVIALLRSSNTALDEPMARARAAQITSPWSRFFLDFDPAARLAAVRCPVLLLSGAADLQVAASRNLNVLQKGLRQTPYGVEAHKLAGVNHWFQGDPAQWPIVAGERQAAFSPEGLEYLRTWLQAHTKPAHAPLPVTVRRPPAAAPKTKASAATKRRSLASRPSAAPKG</sequence>
<dbReference type="Gene3D" id="3.40.50.1820">
    <property type="entry name" value="alpha/beta hydrolase"/>
    <property type="match status" value="1"/>
</dbReference>
<dbReference type="InterPro" id="IPR053145">
    <property type="entry name" value="AB_hydrolase_Est10"/>
</dbReference>
<evidence type="ECO:0000313" key="4">
    <source>
        <dbReference type="EMBL" id="NML65795.1"/>
    </source>
</evidence>
<feature type="signal peptide" evidence="2">
    <location>
        <begin position="1"/>
        <end position="23"/>
    </location>
</feature>
<dbReference type="InterPro" id="IPR029058">
    <property type="entry name" value="AB_hydrolase_fold"/>
</dbReference>